<dbReference type="EMBL" id="SMOL01000458">
    <property type="protein sequence ID" value="KAB2613269.1"/>
    <property type="molecule type" value="Genomic_DNA"/>
</dbReference>
<evidence type="ECO:0000256" key="1">
    <source>
        <dbReference type="SAM" id="SignalP"/>
    </source>
</evidence>
<evidence type="ECO:0000313" key="4">
    <source>
        <dbReference type="Proteomes" id="UP000327157"/>
    </source>
</evidence>
<name>A0A5N5GCS1_9ROSA</name>
<keyword evidence="4" id="KW-1185">Reference proteome</keyword>
<accession>A0A5N5GCS1</accession>
<dbReference type="OrthoDB" id="771136at2759"/>
<evidence type="ECO:0000313" key="3">
    <source>
        <dbReference type="EMBL" id="KAB2613269.1"/>
    </source>
</evidence>
<dbReference type="Gene3D" id="2.40.70.10">
    <property type="entry name" value="Acid Proteases"/>
    <property type="match status" value="1"/>
</dbReference>
<dbReference type="AlphaFoldDB" id="A0A5N5GCS1"/>
<dbReference type="PROSITE" id="PS51767">
    <property type="entry name" value="PEPTIDASE_A1"/>
    <property type="match status" value="1"/>
</dbReference>
<keyword evidence="1" id="KW-0732">Signal</keyword>
<feature type="chain" id="PRO_5024406666" description="Peptidase A1 domain-containing protein" evidence="1">
    <location>
        <begin position="21"/>
        <end position="174"/>
    </location>
</feature>
<reference evidence="4" key="2">
    <citation type="submission" date="2019-10" db="EMBL/GenBank/DDBJ databases">
        <title>A de novo genome assembly of a pear dwarfing rootstock.</title>
        <authorList>
            <person name="Wang F."/>
            <person name="Wang J."/>
            <person name="Li S."/>
            <person name="Zhang Y."/>
            <person name="Fang M."/>
            <person name="Ma L."/>
            <person name="Zhao Y."/>
            <person name="Jiang S."/>
        </authorList>
    </citation>
    <scope>NUCLEOTIDE SEQUENCE [LARGE SCALE GENOMIC DNA]</scope>
</reference>
<dbReference type="Proteomes" id="UP000327157">
    <property type="component" value="Chromosome 9"/>
</dbReference>
<organism evidence="3 4">
    <name type="scientific">Pyrus ussuriensis x Pyrus communis</name>
    <dbReference type="NCBI Taxonomy" id="2448454"/>
    <lineage>
        <taxon>Eukaryota</taxon>
        <taxon>Viridiplantae</taxon>
        <taxon>Streptophyta</taxon>
        <taxon>Embryophyta</taxon>
        <taxon>Tracheophyta</taxon>
        <taxon>Spermatophyta</taxon>
        <taxon>Magnoliopsida</taxon>
        <taxon>eudicotyledons</taxon>
        <taxon>Gunneridae</taxon>
        <taxon>Pentapetalae</taxon>
        <taxon>rosids</taxon>
        <taxon>fabids</taxon>
        <taxon>Rosales</taxon>
        <taxon>Rosaceae</taxon>
        <taxon>Amygdaloideae</taxon>
        <taxon>Maleae</taxon>
        <taxon>Pyrus</taxon>
    </lineage>
</organism>
<sequence length="174" mass="19164">MASLLVFITFLLLRLCTVQAVVLTLRPAVSPIYPVDLRQVNIAIPKSVTTGIGAGRQIYEVPSFISMANAFPPVSLNFPGGVSMLLKPQEYLLNTSFFNGVTTWETAFQKSQGPVTIFGDIILKDKIIEYDLARQRLGWPTRDRSLPMDGCELASHLDAFAMITQLVAILSNFA</sequence>
<comment type="caution">
    <text evidence="3">The sequence shown here is derived from an EMBL/GenBank/DDBJ whole genome shotgun (WGS) entry which is preliminary data.</text>
</comment>
<reference evidence="3 4" key="1">
    <citation type="submission" date="2019-09" db="EMBL/GenBank/DDBJ databases">
        <authorList>
            <person name="Ou C."/>
        </authorList>
    </citation>
    <scope>NUCLEOTIDE SEQUENCE [LARGE SCALE GENOMIC DNA]</scope>
    <source>
        <strain evidence="3">S2</strain>
        <tissue evidence="3">Leaf</tissue>
    </source>
</reference>
<dbReference type="SUPFAM" id="SSF50630">
    <property type="entry name" value="Acid proteases"/>
    <property type="match status" value="1"/>
</dbReference>
<feature type="signal peptide" evidence="1">
    <location>
        <begin position="1"/>
        <end position="20"/>
    </location>
</feature>
<reference evidence="3 4" key="3">
    <citation type="submission" date="2019-11" db="EMBL/GenBank/DDBJ databases">
        <title>A de novo genome assembly of a pear dwarfing rootstock.</title>
        <authorList>
            <person name="Wang F."/>
            <person name="Wang J."/>
            <person name="Li S."/>
            <person name="Zhang Y."/>
            <person name="Fang M."/>
            <person name="Ma L."/>
            <person name="Zhao Y."/>
            <person name="Jiang S."/>
        </authorList>
    </citation>
    <scope>NUCLEOTIDE SEQUENCE [LARGE SCALE GENOMIC DNA]</scope>
    <source>
        <strain evidence="3">S2</strain>
        <tissue evidence="3">Leaf</tissue>
    </source>
</reference>
<dbReference type="InterPro" id="IPR033121">
    <property type="entry name" value="PEPTIDASE_A1"/>
</dbReference>
<gene>
    <name evidence="3" type="ORF">D8674_035585</name>
</gene>
<feature type="domain" description="Peptidase A1" evidence="2">
    <location>
        <begin position="1"/>
        <end position="140"/>
    </location>
</feature>
<proteinExistence type="predicted"/>
<dbReference type="InterPro" id="IPR021109">
    <property type="entry name" value="Peptidase_aspartic_dom_sf"/>
</dbReference>
<protein>
    <recommendedName>
        <fullName evidence="2">Peptidase A1 domain-containing protein</fullName>
    </recommendedName>
</protein>
<evidence type="ECO:0000259" key="2">
    <source>
        <dbReference type="PROSITE" id="PS51767"/>
    </source>
</evidence>